<dbReference type="PANTHER" id="PTHR19229:SF262">
    <property type="entry name" value="TRANSPORTER, PUTATIVE-RELATED"/>
    <property type="match status" value="1"/>
</dbReference>
<dbReference type="InterPro" id="IPR027417">
    <property type="entry name" value="P-loop_NTPase"/>
</dbReference>
<dbReference type="Pfam" id="PF12698">
    <property type="entry name" value="ABC2_membrane_3"/>
    <property type="match status" value="1"/>
</dbReference>
<dbReference type="SUPFAM" id="SSF52540">
    <property type="entry name" value="P-loop containing nucleoside triphosphate hydrolases"/>
    <property type="match status" value="1"/>
</dbReference>
<comment type="caution">
    <text evidence="10">The sequence shown here is derived from an EMBL/GenBank/DDBJ whole genome shotgun (WGS) entry which is preliminary data.</text>
</comment>
<evidence type="ECO:0000259" key="9">
    <source>
        <dbReference type="PROSITE" id="PS50893"/>
    </source>
</evidence>
<dbReference type="KEGG" id="lenr:94175313"/>
<keyword evidence="6 8" id="KW-0472">Membrane</keyword>
<dbReference type="InterPro" id="IPR013525">
    <property type="entry name" value="ABC2_TM"/>
</dbReference>
<dbReference type="Proteomes" id="UP000674179">
    <property type="component" value="Chromosome 2"/>
</dbReference>
<keyword evidence="2 8" id="KW-0812">Transmembrane</keyword>
<keyword evidence="4" id="KW-0067">ATP-binding</keyword>
<keyword evidence="11" id="KW-1185">Reference proteome</keyword>
<dbReference type="Pfam" id="PF00005">
    <property type="entry name" value="ABC_tran"/>
    <property type="match status" value="1"/>
</dbReference>
<dbReference type="GO" id="GO:0140359">
    <property type="term" value="F:ABC-type transporter activity"/>
    <property type="evidence" value="ECO:0007669"/>
    <property type="project" value="InterPro"/>
</dbReference>
<dbReference type="PROSITE" id="PS00211">
    <property type="entry name" value="ABC_TRANSPORTER_1"/>
    <property type="match status" value="1"/>
</dbReference>
<name>A0A836KY33_LEIEN</name>
<dbReference type="GeneID" id="94175313"/>
<dbReference type="PROSITE" id="PS50893">
    <property type="entry name" value="ABC_TRANSPORTER_2"/>
    <property type="match status" value="1"/>
</dbReference>
<sequence length="680" mass="74753">MVNVYNLLLKAVRGPSVHIRASAATLPPTSESASEDSMRQLLMGVVIMVPFTFLPSHYISWVVKERECKSRHLQDICGLRYLIYWFSNFIFDFAAYIVTMLLVVVIFAIFQRREFVGADTIGATLTLLSVFGFCSISAAYLAHFCFTTHSSAQIVVMAVGFVSGFFLVILVFVLQLLPKTQAAAENMRKAFRVFPTYAVGEGIVNLVLLSHFQLSNPTLTAFSMDTIGWPCVYMSVEGPLFLFLTLLIDHPYWRLKRLLRHYVADADAAALSKAYRSAERAKAAGLGAASPIIDAVVVAGLHKRYDSGNVAVQDVTFGVVPGEVFGLLGTNGAGKTTTMSILCQEFYPTAGRVYVCGYDIVSESRDALQCIGYCPQFDATLDLLTVEEHLRVFAGIRGIPRKQQESVVCALLQLAGLRNYSHTTSAALSGGNRRKLSVALSLIGGPPVVVLDEPSAGMDPVARRAMWTSIQAIKHRSSIVLCTHHLEEVEALADCVAIMVDGRLRCIGSKVHLKQKYGSGFEMVIRVQPPPAAIKAQLIPFVTSSFPSSRLAEVRGKRLVFMLPKNASLPSVFQMLQANREALCISDYTVSQTSIEQIFLRVSAEAKEAENVRAAFAERQRDAEGALRLKREQLRRKREKKARAEHSTASRAARTAEGQAAIAGERREEEVAQPPPPQQP</sequence>
<dbReference type="InterPro" id="IPR003439">
    <property type="entry name" value="ABC_transporter-like_ATP-bd"/>
</dbReference>
<dbReference type="SMART" id="SM00382">
    <property type="entry name" value="AAA"/>
    <property type="match status" value="1"/>
</dbReference>
<dbReference type="Gene3D" id="3.40.50.300">
    <property type="entry name" value="P-loop containing nucleotide triphosphate hydrolases"/>
    <property type="match status" value="1"/>
</dbReference>
<evidence type="ECO:0000256" key="7">
    <source>
        <dbReference type="SAM" id="MobiDB-lite"/>
    </source>
</evidence>
<feature type="transmembrane region" description="Helical" evidence="8">
    <location>
        <begin position="41"/>
        <end position="63"/>
    </location>
</feature>
<protein>
    <recommendedName>
        <fullName evidence="9">ABC transporter domain-containing protein</fullName>
    </recommendedName>
</protein>
<dbReference type="InterPro" id="IPR003593">
    <property type="entry name" value="AAA+_ATPase"/>
</dbReference>
<dbReference type="CDD" id="cd03263">
    <property type="entry name" value="ABC_subfamily_A"/>
    <property type="match status" value="1"/>
</dbReference>
<evidence type="ECO:0000313" key="10">
    <source>
        <dbReference type="EMBL" id="KAG5487160.1"/>
    </source>
</evidence>
<accession>A0A836KY33</accession>
<feature type="region of interest" description="Disordered" evidence="7">
    <location>
        <begin position="627"/>
        <end position="680"/>
    </location>
</feature>
<comment type="subcellular location">
    <subcellularLocation>
        <location evidence="1">Membrane</location>
        <topology evidence="1">Multi-pass membrane protein</topology>
    </subcellularLocation>
</comment>
<evidence type="ECO:0000256" key="4">
    <source>
        <dbReference type="ARBA" id="ARBA00022840"/>
    </source>
</evidence>
<dbReference type="EMBL" id="JAFHKP010000002">
    <property type="protein sequence ID" value="KAG5487160.1"/>
    <property type="molecule type" value="Genomic_DNA"/>
</dbReference>
<evidence type="ECO:0000256" key="1">
    <source>
        <dbReference type="ARBA" id="ARBA00004141"/>
    </source>
</evidence>
<evidence type="ECO:0000313" key="11">
    <source>
        <dbReference type="Proteomes" id="UP000674179"/>
    </source>
</evidence>
<feature type="transmembrane region" description="Helical" evidence="8">
    <location>
        <begin position="83"/>
        <end position="110"/>
    </location>
</feature>
<feature type="transmembrane region" description="Helical" evidence="8">
    <location>
        <begin position="122"/>
        <end position="142"/>
    </location>
</feature>
<reference evidence="10 11" key="1">
    <citation type="submission" date="2021-02" db="EMBL/GenBank/DDBJ databases">
        <title>Leishmania (Mundinia) enrietti genome sequencing and assembly.</title>
        <authorList>
            <person name="Almutairi H."/>
            <person name="Gatherer D."/>
        </authorList>
    </citation>
    <scope>NUCLEOTIDE SEQUENCE [LARGE SCALE GENOMIC DNA]</scope>
    <source>
        <strain evidence="10">CUR178</strain>
    </source>
</reference>
<evidence type="ECO:0000256" key="6">
    <source>
        <dbReference type="ARBA" id="ARBA00023136"/>
    </source>
</evidence>
<dbReference type="GO" id="GO:0016887">
    <property type="term" value="F:ATP hydrolysis activity"/>
    <property type="evidence" value="ECO:0007669"/>
    <property type="project" value="InterPro"/>
</dbReference>
<dbReference type="FunFam" id="3.40.50.300:FF:001592">
    <property type="entry name" value="ATP-binding cassette protein subfamily A, member 6"/>
    <property type="match status" value="1"/>
</dbReference>
<evidence type="ECO:0000256" key="2">
    <source>
        <dbReference type="ARBA" id="ARBA00022692"/>
    </source>
</evidence>
<dbReference type="Pfam" id="PF23321">
    <property type="entry name" value="R1_ABCA1"/>
    <property type="match status" value="1"/>
</dbReference>
<feature type="transmembrane region" description="Helical" evidence="8">
    <location>
        <begin position="226"/>
        <end position="248"/>
    </location>
</feature>
<dbReference type="GO" id="GO:0005524">
    <property type="term" value="F:ATP binding"/>
    <property type="evidence" value="ECO:0007669"/>
    <property type="project" value="UniProtKB-KW"/>
</dbReference>
<dbReference type="InterPro" id="IPR056264">
    <property type="entry name" value="R2_ABCA1-4-like"/>
</dbReference>
<evidence type="ECO:0000256" key="5">
    <source>
        <dbReference type="ARBA" id="ARBA00022989"/>
    </source>
</evidence>
<feature type="transmembrane region" description="Helical" evidence="8">
    <location>
        <begin position="154"/>
        <end position="174"/>
    </location>
</feature>
<dbReference type="InterPro" id="IPR026082">
    <property type="entry name" value="ABCA"/>
</dbReference>
<keyword evidence="5 8" id="KW-1133">Transmembrane helix</keyword>
<dbReference type="OrthoDB" id="10255969at2759"/>
<dbReference type="GO" id="GO:0005319">
    <property type="term" value="F:lipid transporter activity"/>
    <property type="evidence" value="ECO:0007669"/>
    <property type="project" value="TreeGrafter"/>
</dbReference>
<feature type="domain" description="ABC transporter" evidence="9">
    <location>
        <begin position="296"/>
        <end position="526"/>
    </location>
</feature>
<dbReference type="RefSeq" id="XP_067696116.1">
    <property type="nucleotide sequence ID" value="XM_067839803.1"/>
</dbReference>
<organism evidence="10 11">
    <name type="scientific">Leishmania enriettii</name>
    <dbReference type="NCBI Taxonomy" id="5663"/>
    <lineage>
        <taxon>Eukaryota</taxon>
        <taxon>Discoba</taxon>
        <taxon>Euglenozoa</taxon>
        <taxon>Kinetoplastea</taxon>
        <taxon>Metakinetoplastina</taxon>
        <taxon>Trypanosomatida</taxon>
        <taxon>Trypanosomatidae</taxon>
        <taxon>Leishmaniinae</taxon>
        <taxon>Leishmania</taxon>
    </lineage>
</organism>
<evidence type="ECO:0000256" key="8">
    <source>
        <dbReference type="SAM" id="Phobius"/>
    </source>
</evidence>
<dbReference type="PANTHER" id="PTHR19229">
    <property type="entry name" value="ATP-BINDING CASSETTE TRANSPORTER SUBFAMILY A ABCA"/>
    <property type="match status" value="1"/>
</dbReference>
<keyword evidence="3" id="KW-0547">Nucleotide-binding</keyword>
<dbReference type="GO" id="GO:0016020">
    <property type="term" value="C:membrane"/>
    <property type="evidence" value="ECO:0007669"/>
    <property type="project" value="UniProtKB-SubCell"/>
</dbReference>
<gene>
    <name evidence="10" type="ORF">CUR178_08172</name>
</gene>
<evidence type="ECO:0000256" key="3">
    <source>
        <dbReference type="ARBA" id="ARBA00022741"/>
    </source>
</evidence>
<dbReference type="AlphaFoldDB" id="A0A836KY33"/>
<feature type="transmembrane region" description="Helical" evidence="8">
    <location>
        <begin position="194"/>
        <end position="214"/>
    </location>
</feature>
<proteinExistence type="predicted"/>
<dbReference type="InterPro" id="IPR017871">
    <property type="entry name" value="ABC_transporter-like_CS"/>
</dbReference>